<dbReference type="GO" id="GO:0008233">
    <property type="term" value="F:peptidase activity"/>
    <property type="evidence" value="ECO:0007669"/>
    <property type="project" value="UniProtKB-KW"/>
</dbReference>
<protein>
    <recommendedName>
        <fullName evidence="10">C2H2-type domain-containing protein</fullName>
    </recommendedName>
</protein>
<dbReference type="PANTHER" id="PTHR24388">
    <property type="entry name" value="ZINC FINGER PROTEIN"/>
    <property type="match status" value="1"/>
</dbReference>
<dbReference type="SMART" id="SM00355">
    <property type="entry name" value="ZnF_C2H2"/>
    <property type="match status" value="3"/>
</dbReference>
<evidence type="ECO:0000256" key="8">
    <source>
        <dbReference type="SAM" id="MobiDB-lite"/>
    </source>
</evidence>
<dbReference type="GO" id="GO:0000981">
    <property type="term" value="F:DNA-binding transcription factor activity, RNA polymerase II-specific"/>
    <property type="evidence" value="ECO:0007669"/>
    <property type="project" value="TreeGrafter"/>
</dbReference>
<dbReference type="Gene3D" id="3.30.160.60">
    <property type="entry name" value="Classic Zinc Finger"/>
    <property type="match status" value="1"/>
</dbReference>
<dbReference type="SUPFAM" id="SSF57667">
    <property type="entry name" value="beta-beta-alpha zinc fingers"/>
    <property type="match status" value="1"/>
</dbReference>
<keyword evidence="5" id="KW-0378">Hydrolase</keyword>
<dbReference type="InterPro" id="IPR036236">
    <property type="entry name" value="Znf_C2H2_sf"/>
</dbReference>
<dbReference type="Pfam" id="PF00096">
    <property type="entry name" value="zf-C2H2"/>
    <property type="match status" value="1"/>
</dbReference>
<evidence type="ECO:0000256" key="4">
    <source>
        <dbReference type="ARBA" id="ARBA00022771"/>
    </source>
</evidence>
<dbReference type="InterPro" id="IPR043504">
    <property type="entry name" value="Peptidase_S1_PA_chymotrypsin"/>
</dbReference>
<accession>A0A7G9IR87</accession>
<evidence type="ECO:0000256" key="9">
    <source>
        <dbReference type="SAM" id="Phobius"/>
    </source>
</evidence>
<evidence type="ECO:0000256" key="7">
    <source>
        <dbReference type="PROSITE-ProRule" id="PRU00042"/>
    </source>
</evidence>
<keyword evidence="6" id="KW-0862">Zinc</keyword>
<evidence type="ECO:0000256" key="6">
    <source>
        <dbReference type="ARBA" id="ARBA00022833"/>
    </source>
</evidence>
<keyword evidence="3" id="KW-0677">Repeat</keyword>
<dbReference type="EMBL" id="MN714676">
    <property type="protein sequence ID" value="QNM37819.1"/>
    <property type="molecule type" value="Genomic_RNA"/>
</dbReference>
<dbReference type="GO" id="GO:0008270">
    <property type="term" value="F:zinc ion binding"/>
    <property type="evidence" value="ECO:0007669"/>
    <property type="project" value="UniProtKB-KW"/>
</dbReference>
<dbReference type="InterPro" id="IPR009003">
    <property type="entry name" value="Peptidase_S1_PA"/>
</dbReference>
<evidence type="ECO:0000313" key="11">
    <source>
        <dbReference type="EMBL" id="QNM37819.1"/>
    </source>
</evidence>
<dbReference type="PROSITE" id="PS00028">
    <property type="entry name" value="ZINC_FINGER_C2H2_1"/>
    <property type="match status" value="2"/>
</dbReference>
<reference evidence="11" key="1">
    <citation type="submission" date="2019-11" db="EMBL/GenBank/DDBJ databases">
        <title>Complexity of the virome associated to tospovirus-transmitting thrips species.</title>
        <authorList>
            <person name="Chiapello M."/>
            <person name="Bosco L."/>
            <person name="Ciuffo M."/>
            <person name="Ottati S."/>
            <person name="Vallino M."/>
            <person name="Salem N."/>
            <person name="Rosa C."/>
            <person name="Tavella L."/>
            <person name="Turina M."/>
        </authorList>
    </citation>
    <scope>NUCLEOTIDE SEQUENCE</scope>
    <source>
        <strain evidence="11">ThassRNAV13</strain>
    </source>
</reference>
<keyword evidence="9" id="KW-0812">Transmembrane</keyword>
<dbReference type="SUPFAM" id="SSF50494">
    <property type="entry name" value="Trypsin-like serine proteases"/>
    <property type="match status" value="1"/>
</dbReference>
<keyword evidence="2" id="KW-0479">Metal-binding</keyword>
<evidence type="ECO:0000259" key="10">
    <source>
        <dbReference type="PROSITE" id="PS50157"/>
    </source>
</evidence>
<proteinExistence type="predicted"/>
<dbReference type="GO" id="GO:0000978">
    <property type="term" value="F:RNA polymerase II cis-regulatory region sequence-specific DNA binding"/>
    <property type="evidence" value="ECO:0007669"/>
    <property type="project" value="TreeGrafter"/>
</dbReference>
<dbReference type="PROSITE" id="PS50157">
    <property type="entry name" value="ZINC_FINGER_C2H2_2"/>
    <property type="match status" value="1"/>
</dbReference>
<keyword evidence="4 7" id="KW-0863">Zinc-finger</keyword>
<feature type="transmembrane region" description="Helical" evidence="9">
    <location>
        <begin position="134"/>
        <end position="157"/>
    </location>
</feature>
<evidence type="ECO:0000256" key="1">
    <source>
        <dbReference type="ARBA" id="ARBA00022670"/>
    </source>
</evidence>
<dbReference type="Gene3D" id="2.40.10.10">
    <property type="entry name" value="Trypsin-like serine proteases"/>
    <property type="match status" value="2"/>
</dbReference>
<name>A0A7G9IR87_9VIRU</name>
<feature type="compositionally biased region" description="Low complexity" evidence="8">
    <location>
        <begin position="641"/>
        <end position="668"/>
    </location>
</feature>
<organism evidence="11">
    <name type="scientific">Neohydatothrips associated sobemo-like virus 1</name>
    <dbReference type="NCBI Taxonomy" id="2767261"/>
    <lineage>
        <taxon>Viruses</taxon>
        <taxon>Riboviria</taxon>
        <taxon>Orthornavirae</taxon>
        <taxon>Pisuviricota</taxon>
        <taxon>Pisoniviricetes</taxon>
        <taxon>Sobelivirales</taxon>
        <taxon>Solemoviridae</taxon>
        <taxon>Sobemovirus</taxon>
    </lineage>
</organism>
<evidence type="ECO:0000256" key="2">
    <source>
        <dbReference type="ARBA" id="ARBA00022723"/>
    </source>
</evidence>
<dbReference type="PANTHER" id="PTHR24388:SF54">
    <property type="entry name" value="PROTEIN ESCARGOT"/>
    <property type="match status" value="1"/>
</dbReference>
<dbReference type="InterPro" id="IPR050527">
    <property type="entry name" value="Snail/Krueppel_Znf"/>
</dbReference>
<evidence type="ECO:0000256" key="5">
    <source>
        <dbReference type="ARBA" id="ARBA00022801"/>
    </source>
</evidence>
<dbReference type="GO" id="GO:0006508">
    <property type="term" value="P:proteolysis"/>
    <property type="evidence" value="ECO:0007669"/>
    <property type="project" value="UniProtKB-KW"/>
</dbReference>
<keyword evidence="1" id="KW-0645">Protease</keyword>
<evidence type="ECO:0000256" key="3">
    <source>
        <dbReference type="ARBA" id="ARBA00022737"/>
    </source>
</evidence>
<feature type="domain" description="C2H2-type" evidence="10">
    <location>
        <begin position="564"/>
        <end position="591"/>
    </location>
</feature>
<feature type="region of interest" description="Disordered" evidence="8">
    <location>
        <begin position="611"/>
        <end position="668"/>
    </location>
</feature>
<dbReference type="InterPro" id="IPR013087">
    <property type="entry name" value="Znf_C2H2_type"/>
</dbReference>
<keyword evidence="9" id="KW-1133">Transmembrane helix</keyword>
<keyword evidence="9" id="KW-0472">Membrane</keyword>
<sequence>MADNQAAPVITEQPGAEPVYEPAQYAQPAQPVRETARMGRRSARVEPARGYRSAFRDVVVVVIMLAAQYCSWRAWLMWCAVRSAVGSLFWTEPTASEKVYRDFQRAGEMSAEWTTEKWEALLRNSGVEYLNPRFLQYLLLTGMYLIVLLAIIVVVLWMTARLCMTMAGYLKPLAWRCRGVRFESMRHGSRFSAGKIPDYQVAVLEPGIFGDKHIGYGLRVNEEYLVAPFHVIGDRDVVVLAGKNGKTAIAPSVVKSKLTPDVCYVTVGSQTFSRIGATTLVASATTGGVGNCAGQEGTSAGLLRKTPVRGALLYEGSTIPGMSGAAYTQTGRVVGMHHGTLSHDGYNFGTAIETIMLEMPFITGKRRLESSEDVHVLYAESSASDADIDDEDVNEPVRQRRGRRAMRAEKRAYWTNADIEEDLTKAWGYGTAEPIPAGMSWVDAMGWESLGRSPVKASRKKKSTVNQTRITIPKTTPITLDVTPQSNDGETEVTYKVVSQPSAELSRVVEDINAAIANLDARITALEKAHASGKGSFPCADCSTVCTSEDKLSKHRLASHPVTYSCTQCPAVCKSVEALARHKETHVEKKYPCGICDVVCRSAERLTNHMQSHVKGESADYDDNAEGPGKPKQAKAFLGKGSSSQRRSPTTSSRSSSSLAGRSRSPSLEVTLSEMAKCLQRLEQSLNVAQRATAGPSSAGTQK</sequence>